<proteinExistence type="inferred from homology"/>
<sequence length="360" mass="40164">MTDSTGQQPDKSTAARTPAAELGTDQPGGQPSPLQDQAPPQQAPIEVDPDELNSNLGDEVSNASTSLRSSVIHYEIRHGRRYHAYQSGHYNFPNDEQEQDRLDMVHHVFFRLINDNLFLAPIDPTGLRILDIGTGTGIWPIHLGDLYPGAELIVGNDLSPIQPEWTPPNVKFNIDDVELEWVEPQPYDYIHCRYMAGAIKDWPRLVRQIYQNLKPGGWVEFQESANTLLSEDGSLLPDNPMLTMMNGLIEACDKIGRTMDPAPSMKQWALDVGFKNVQQQSFKLPIGSWPRDPRLKECGTLMGNNFVEGVEGFTAALFMDVLGWRQEEVTVLNAGVRAAAKDKMVHPLFNVLVVTGQKPL</sequence>
<feature type="compositionally biased region" description="Low complexity" evidence="2">
    <location>
        <begin position="31"/>
        <end position="44"/>
    </location>
</feature>
<evidence type="ECO:0000313" key="6">
    <source>
        <dbReference type="Proteomes" id="UP000045706"/>
    </source>
</evidence>
<evidence type="ECO:0000313" key="4">
    <source>
        <dbReference type="EMBL" id="CRK42929.1"/>
    </source>
</evidence>
<organism evidence="4 5">
    <name type="scientific">Verticillium longisporum</name>
    <name type="common">Verticillium dahliae var. longisporum</name>
    <dbReference type="NCBI Taxonomy" id="100787"/>
    <lineage>
        <taxon>Eukaryota</taxon>
        <taxon>Fungi</taxon>
        <taxon>Dikarya</taxon>
        <taxon>Ascomycota</taxon>
        <taxon>Pezizomycotina</taxon>
        <taxon>Sordariomycetes</taxon>
        <taxon>Hypocreomycetidae</taxon>
        <taxon>Glomerellales</taxon>
        <taxon>Plectosphaerellaceae</taxon>
        <taxon>Verticillium</taxon>
    </lineage>
</organism>
<keyword evidence="5" id="KW-1185">Reference proteome</keyword>
<dbReference type="InterPro" id="IPR029063">
    <property type="entry name" value="SAM-dependent_MTases_sf"/>
</dbReference>
<dbReference type="Proteomes" id="UP000044602">
    <property type="component" value="Unassembled WGS sequence"/>
</dbReference>
<evidence type="ECO:0008006" key="7">
    <source>
        <dbReference type="Google" id="ProtNLM"/>
    </source>
</evidence>
<dbReference type="PANTHER" id="PTHR43591:SF10">
    <property type="entry name" value="ABC TRANSMEMBRANE TYPE-1 DOMAIN-CONTAINING PROTEIN-RELATED"/>
    <property type="match status" value="1"/>
</dbReference>
<feature type="compositionally biased region" description="Polar residues" evidence="2">
    <location>
        <begin position="1"/>
        <end position="15"/>
    </location>
</feature>
<feature type="non-terminal residue" evidence="4">
    <location>
        <position position="360"/>
    </location>
</feature>
<feature type="compositionally biased region" description="Polar residues" evidence="2">
    <location>
        <begin position="52"/>
        <end position="64"/>
    </location>
</feature>
<dbReference type="CDD" id="cd02440">
    <property type="entry name" value="AdoMet_MTases"/>
    <property type="match status" value="1"/>
</dbReference>
<feature type="region of interest" description="Disordered" evidence="2">
    <location>
        <begin position="1"/>
        <end position="64"/>
    </location>
</feature>
<dbReference type="SUPFAM" id="SSF53335">
    <property type="entry name" value="S-adenosyl-L-methionine-dependent methyltransferases"/>
    <property type="match status" value="1"/>
</dbReference>
<evidence type="ECO:0000313" key="5">
    <source>
        <dbReference type="Proteomes" id="UP000044602"/>
    </source>
</evidence>
<name>A0A0G4N966_VERLO</name>
<protein>
    <recommendedName>
        <fullName evidence="7">Methyltransferase domain-containing protein</fullName>
    </recommendedName>
</protein>
<gene>
    <name evidence="4" type="ORF">BN1708_008920</name>
    <name evidence="3" type="ORF">BN1723_011057</name>
</gene>
<evidence type="ECO:0000256" key="2">
    <source>
        <dbReference type="SAM" id="MobiDB-lite"/>
    </source>
</evidence>
<evidence type="ECO:0000313" key="3">
    <source>
        <dbReference type="EMBL" id="CRK16698.1"/>
    </source>
</evidence>
<accession>A0A0G4N966</accession>
<dbReference type="EMBL" id="CVQH01027860">
    <property type="protein sequence ID" value="CRK42929.1"/>
    <property type="molecule type" value="Genomic_DNA"/>
</dbReference>
<evidence type="ECO:0000256" key="1">
    <source>
        <dbReference type="ARBA" id="ARBA00038158"/>
    </source>
</evidence>
<dbReference type="GO" id="GO:0008168">
    <property type="term" value="F:methyltransferase activity"/>
    <property type="evidence" value="ECO:0007669"/>
    <property type="project" value="TreeGrafter"/>
</dbReference>
<comment type="similarity">
    <text evidence="1">Belongs to the methyltransferase superfamily. LaeA methyltransferase family.</text>
</comment>
<dbReference type="Pfam" id="PF13489">
    <property type="entry name" value="Methyltransf_23"/>
    <property type="match status" value="1"/>
</dbReference>
<dbReference type="Gene3D" id="3.40.50.150">
    <property type="entry name" value="Vaccinia Virus protein VP39"/>
    <property type="match status" value="1"/>
</dbReference>
<dbReference type="AlphaFoldDB" id="A0A0G4N966"/>
<dbReference type="STRING" id="100787.A0A0G4N966"/>
<dbReference type="EMBL" id="CVQI01007224">
    <property type="protein sequence ID" value="CRK16698.1"/>
    <property type="molecule type" value="Genomic_DNA"/>
</dbReference>
<reference evidence="5 6" key="1">
    <citation type="submission" date="2015-05" db="EMBL/GenBank/DDBJ databases">
        <authorList>
            <person name="Fogelqvist Johan"/>
        </authorList>
    </citation>
    <scope>NUCLEOTIDE SEQUENCE [LARGE SCALE GENOMIC DNA]</scope>
    <source>
        <strain evidence="4">VL1</strain>
        <strain evidence="3">VL2</strain>
    </source>
</reference>
<dbReference type="Proteomes" id="UP000045706">
    <property type="component" value="Unassembled WGS sequence"/>
</dbReference>
<dbReference type="PANTHER" id="PTHR43591">
    <property type="entry name" value="METHYLTRANSFERASE"/>
    <property type="match status" value="1"/>
</dbReference>